<name>A0A2K2FY15_9SPHN</name>
<proteinExistence type="inferred from homology"/>
<evidence type="ECO:0000256" key="1">
    <source>
        <dbReference type="ARBA" id="ARBA00004370"/>
    </source>
</evidence>
<dbReference type="Proteomes" id="UP000236327">
    <property type="component" value="Unassembled WGS sequence"/>
</dbReference>
<evidence type="ECO:0000256" key="4">
    <source>
        <dbReference type="ARBA" id="ARBA00022989"/>
    </source>
</evidence>
<dbReference type="AlphaFoldDB" id="A0A2K2FY15"/>
<sequence>MHWKHALIARVDARVHAAPVALPADAKLGPDLEYLRVGVSGVYDGAATALVRAATERGTGYWTMTPLRLDDGRLLWINRGFVPAGTTRAAAGASAPAGKVSIVGLLRSPEPKGSILQSNAPADDRWYSRDTAALAGARGLGAVTPAFVDVQVEQAAAVPALRPVPGLTQIKFPDSHLSYALTWFAMAALSLVALAYIWRRA</sequence>
<feature type="transmembrane region" description="Helical" evidence="6">
    <location>
        <begin position="177"/>
        <end position="198"/>
    </location>
</feature>
<comment type="similarity">
    <text evidence="2 6">Belongs to the SURF1 family.</text>
</comment>
<dbReference type="InterPro" id="IPR002994">
    <property type="entry name" value="Surf1/Shy1"/>
</dbReference>
<reference evidence="7 8" key="1">
    <citation type="submission" date="2016-05" db="EMBL/GenBank/DDBJ databases">
        <title>Complete genome sequence of Novosphingobium guangzhouense SA925(T).</title>
        <authorList>
            <person name="Sha S."/>
        </authorList>
    </citation>
    <scope>NUCLEOTIDE SEQUENCE [LARGE SCALE GENOMIC DNA]</scope>
    <source>
        <strain evidence="7 8">SA925</strain>
    </source>
</reference>
<keyword evidence="6" id="KW-1003">Cell membrane</keyword>
<evidence type="ECO:0000256" key="2">
    <source>
        <dbReference type="ARBA" id="ARBA00007165"/>
    </source>
</evidence>
<dbReference type="PANTHER" id="PTHR23427:SF2">
    <property type="entry name" value="SURFEIT LOCUS PROTEIN 1"/>
    <property type="match status" value="1"/>
</dbReference>
<keyword evidence="3 6" id="KW-0812">Transmembrane</keyword>
<comment type="caution">
    <text evidence="6">Lacks conserved residue(s) required for the propagation of feature annotation.</text>
</comment>
<dbReference type="PANTHER" id="PTHR23427">
    <property type="entry name" value="SURFEIT LOCUS PROTEIN"/>
    <property type="match status" value="1"/>
</dbReference>
<evidence type="ECO:0000313" key="8">
    <source>
        <dbReference type="Proteomes" id="UP000236327"/>
    </source>
</evidence>
<evidence type="ECO:0000256" key="6">
    <source>
        <dbReference type="RuleBase" id="RU363076"/>
    </source>
</evidence>
<dbReference type="Pfam" id="PF02104">
    <property type="entry name" value="SURF1"/>
    <property type="match status" value="1"/>
</dbReference>
<comment type="caution">
    <text evidence="7">The sequence shown here is derived from an EMBL/GenBank/DDBJ whole genome shotgun (WGS) entry which is preliminary data.</text>
</comment>
<dbReference type="EMBL" id="LYMM01000047">
    <property type="protein sequence ID" value="PNU03634.1"/>
    <property type="molecule type" value="Genomic_DNA"/>
</dbReference>
<keyword evidence="5 6" id="KW-0472">Membrane</keyword>
<accession>A0A2K2FY15</accession>
<evidence type="ECO:0000256" key="5">
    <source>
        <dbReference type="ARBA" id="ARBA00023136"/>
    </source>
</evidence>
<dbReference type="CDD" id="cd06662">
    <property type="entry name" value="SURF1"/>
    <property type="match status" value="1"/>
</dbReference>
<gene>
    <name evidence="7" type="ORF">A8V01_23170</name>
</gene>
<keyword evidence="4 6" id="KW-1133">Transmembrane helix</keyword>
<evidence type="ECO:0000256" key="3">
    <source>
        <dbReference type="ARBA" id="ARBA00022692"/>
    </source>
</evidence>
<dbReference type="GO" id="GO:0005886">
    <property type="term" value="C:plasma membrane"/>
    <property type="evidence" value="ECO:0007669"/>
    <property type="project" value="UniProtKB-SubCell"/>
</dbReference>
<protein>
    <recommendedName>
        <fullName evidence="6">SURF1-like protein</fullName>
    </recommendedName>
</protein>
<dbReference type="InterPro" id="IPR045214">
    <property type="entry name" value="Surf1/Surf4"/>
</dbReference>
<evidence type="ECO:0000313" key="7">
    <source>
        <dbReference type="EMBL" id="PNU03634.1"/>
    </source>
</evidence>
<organism evidence="7 8">
    <name type="scientific">Novosphingobium guangzhouense</name>
    <dbReference type="NCBI Taxonomy" id="1850347"/>
    <lineage>
        <taxon>Bacteria</taxon>
        <taxon>Pseudomonadati</taxon>
        <taxon>Pseudomonadota</taxon>
        <taxon>Alphaproteobacteria</taxon>
        <taxon>Sphingomonadales</taxon>
        <taxon>Sphingomonadaceae</taxon>
        <taxon>Novosphingobium</taxon>
    </lineage>
</organism>
<comment type="subcellular location">
    <subcellularLocation>
        <location evidence="6">Cell membrane</location>
        <topology evidence="6">Multi-pass membrane protein</topology>
    </subcellularLocation>
    <subcellularLocation>
        <location evidence="1">Membrane</location>
    </subcellularLocation>
</comment>
<dbReference type="PROSITE" id="PS50895">
    <property type="entry name" value="SURF1"/>
    <property type="match status" value="1"/>
</dbReference>
<keyword evidence="8" id="KW-1185">Reference proteome</keyword>